<dbReference type="InterPro" id="IPR036969">
    <property type="entry name" value="Citrate_synthase_sf"/>
</dbReference>
<dbReference type="EMBL" id="SMLB01000004">
    <property type="protein sequence ID" value="TDD71959.1"/>
    <property type="molecule type" value="Genomic_DNA"/>
</dbReference>
<comment type="pathway">
    <text evidence="1">Carbohydrate metabolism; tricarboxylic acid cycle.</text>
</comment>
<evidence type="ECO:0000256" key="3">
    <source>
        <dbReference type="ARBA" id="ARBA00012972"/>
    </source>
</evidence>
<dbReference type="PRINTS" id="PR00143">
    <property type="entry name" value="CITRTSNTHASE"/>
</dbReference>
<dbReference type="RefSeq" id="WP_132101799.1">
    <property type="nucleotide sequence ID" value="NZ_SMLB01000004.1"/>
</dbReference>
<dbReference type="Gene3D" id="1.10.230.10">
    <property type="entry name" value="Cytochrome P450-Terp, domain 2"/>
    <property type="match status" value="1"/>
</dbReference>
<evidence type="ECO:0000256" key="1">
    <source>
        <dbReference type="ARBA" id="ARBA00005163"/>
    </source>
</evidence>
<dbReference type="OrthoDB" id="9800864at2"/>
<dbReference type="InterPro" id="IPR002020">
    <property type="entry name" value="Citrate_synthase"/>
</dbReference>
<feature type="domain" description="Helix-turn-helix" evidence="5">
    <location>
        <begin position="7"/>
        <end position="57"/>
    </location>
</feature>
<dbReference type="Pfam" id="PF12728">
    <property type="entry name" value="HTH_17"/>
    <property type="match status" value="1"/>
</dbReference>
<dbReference type="GO" id="GO:0036440">
    <property type="term" value="F:citrate synthase activity"/>
    <property type="evidence" value="ECO:0007669"/>
    <property type="project" value="UniProtKB-EC"/>
</dbReference>
<dbReference type="SUPFAM" id="SSF46955">
    <property type="entry name" value="Putative DNA-binding domain"/>
    <property type="match status" value="1"/>
</dbReference>
<dbReference type="EC" id="2.3.3.16" evidence="3"/>
<dbReference type="Proteomes" id="UP000295217">
    <property type="component" value="Unassembled WGS sequence"/>
</dbReference>
<dbReference type="PANTHER" id="PTHR11739">
    <property type="entry name" value="CITRATE SYNTHASE"/>
    <property type="match status" value="1"/>
</dbReference>
<dbReference type="AlphaFoldDB" id="A0A4R5AKK9"/>
<dbReference type="SUPFAM" id="SSF48256">
    <property type="entry name" value="Citrate synthase"/>
    <property type="match status" value="1"/>
</dbReference>
<evidence type="ECO:0000256" key="2">
    <source>
        <dbReference type="ARBA" id="ARBA00010566"/>
    </source>
</evidence>
<comment type="similarity">
    <text evidence="2">Belongs to the citrate synthase family.</text>
</comment>
<dbReference type="InterPro" id="IPR041657">
    <property type="entry name" value="HTH_17"/>
</dbReference>
<organism evidence="6 7">
    <name type="scientific">Jiangella aurantiaca</name>
    <dbReference type="NCBI Taxonomy" id="2530373"/>
    <lineage>
        <taxon>Bacteria</taxon>
        <taxon>Bacillati</taxon>
        <taxon>Actinomycetota</taxon>
        <taxon>Actinomycetes</taxon>
        <taxon>Jiangellales</taxon>
        <taxon>Jiangellaceae</taxon>
        <taxon>Jiangella</taxon>
    </lineage>
</organism>
<dbReference type="UniPathway" id="UPA00223"/>
<dbReference type="GO" id="GO:0006099">
    <property type="term" value="P:tricarboxylic acid cycle"/>
    <property type="evidence" value="ECO:0007669"/>
    <property type="project" value="UniProtKB-UniPathway"/>
</dbReference>
<evidence type="ECO:0000256" key="4">
    <source>
        <dbReference type="ARBA" id="ARBA00022679"/>
    </source>
</evidence>
<evidence type="ECO:0000313" key="6">
    <source>
        <dbReference type="EMBL" id="TDD71959.1"/>
    </source>
</evidence>
<evidence type="ECO:0000259" key="5">
    <source>
        <dbReference type="Pfam" id="PF12728"/>
    </source>
</evidence>
<dbReference type="Pfam" id="PF00285">
    <property type="entry name" value="Citrate_synt"/>
    <property type="match status" value="1"/>
</dbReference>
<reference evidence="6 7" key="1">
    <citation type="submission" date="2019-02" db="EMBL/GenBank/DDBJ databases">
        <title>Draft genome sequences of novel Actinobacteria.</title>
        <authorList>
            <person name="Sahin N."/>
            <person name="Ay H."/>
            <person name="Saygin H."/>
        </authorList>
    </citation>
    <scope>NUCLEOTIDE SEQUENCE [LARGE SCALE GENOMIC DNA]</scope>
    <source>
        <strain evidence="6 7">8K307</strain>
    </source>
</reference>
<keyword evidence="7" id="KW-1185">Reference proteome</keyword>
<protein>
    <recommendedName>
        <fullName evidence="3">citrate synthase (unknown stereospecificity)</fullName>
        <ecNumber evidence="3">2.3.3.16</ecNumber>
    </recommendedName>
</protein>
<evidence type="ECO:0000313" key="7">
    <source>
        <dbReference type="Proteomes" id="UP000295217"/>
    </source>
</evidence>
<proteinExistence type="inferred from homology"/>
<dbReference type="GO" id="GO:0005829">
    <property type="term" value="C:cytosol"/>
    <property type="evidence" value="ECO:0007669"/>
    <property type="project" value="TreeGrafter"/>
</dbReference>
<accession>A0A4R5AKK9</accession>
<gene>
    <name evidence="6" type="ORF">E1262_04320</name>
</gene>
<dbReference type="Gene3D" id="1.10.1660.10">
    <property type="match status" value="1"/>
</dbReference>
<name>A0A4R5AKK9_9ACTN</name>
<dbReference type="InterPro" id="IPR016142">
    <property type="entry name" value="Citrate_synth-like_lrg_a-sub"/>
</dbReference>
<sequence>MADQRRLTTRQVAARLGVKPETVYAYVSRGLLGSRRGPGGRASTFDPDEVERLAHRRRGRPGGGPAAAREQDAAGPVYSGVTLIEDDRYYYRGVDPIELARRASFEEVAWWLWTADQRPGPPFAAPPDGLSAARAVGDALPAQAGLVDRLRVAAVAAAAADPVRFDLRPRTVAATARGLIATFVDALPRRDGAPPSTQSGAVEGSIAARLWPRLTARPADPHTVTALDTALVLLIDHGLAASTVTARAAASARAHPYAVVSAALGAVEGPLHGAASGLAHRMLADVLERGAGPVVAEHLRAGRRLPGLGHRLYRTTDPRAQVLFERLAAVPEAAPVLAAAHAVTETAATHLPLPANVDLALATLSVATEMPPEAGETIFAVARTAGWIAHALEEYEERALRVRVTGRYEGPPPPVPPPSLR</sequence>
<dbReference type="PANTHER" id="PTHR11739:SF4">
    <property type="entry name" value="CITRATE SYNTHASE, PEROXISOMAL"/>
    <property type="match status" value="1"/>
</dbReference>
<dbReference type="InterPro" id="IPR009061">
    <property type="entry name" value="DNA-bd_dom_put_sf"/>
</dbReference>
<dbReference type="Gene3D" id="1.10.580.10">
    <property type="entry name" value="Citrate Synthase, domain 1"/>
    <property type="match status" value="1"/>
</dbReference>
<dbReference type="InterPro" id="IPR016143">
    <property type="entry name" value="Citrate_synth-like_sm_a-sub"/>
</dbReference>
<dbReference type="GO" id="GO:0005975">
    <property type="term" value="P:carbohydrate metabolic process"/>
    <property type="evidence" value="ECO:0007669"/>
    <property type="project" value="TreeGrafter"/>
</dbReference>
<keyword evidence="4" id="KW-0808">Transferase</keyword>
<comment type="caution">
    <text evidence="6">The sequence shown here is derived from an EMBL/GenBank/DDBJ whole genome shotgun (WGS) entry which is preliminary data.</text>
</comment>